<accession>A0A022RLV7</accession>
<dbReference type="AlphaFoldDB" id="A0A022RLV7"/>
<evidence type="ECO:0008006" key="4">
    <source>
        <dbReference type="Google" id="ProtNLM"/>
    </source>
</evidence>
<evidence type="ECO:0000313" key="3">
    <source>
        <dbReference type="Proteomes" id="UP000030748"/>
    </source>
</evidence>
<proteinExistence type="predicted"/>
<dbReference type="SUPFAM" id="SSF109920">
    <property type="entry name" value="Hypothetical protein At3g22680"/>
    <property type="match status" value="1"/>
</dbReference>
<feature type="region of interest" description="Disordered" evidence="1">
    <location>
        <begin position="1"/>
        <end position="27"/>
    </location>
</feature>
<dbReference type="eggNOG" id="ENOG502RYHT">
    <property type="taxonomic scope" value="Eukaryota"/>
</dbReference>
<dbReference type="EMBL" id="KI630320">
    <property type="protein sequence ID" value="EYU41457.1"/>
    <property type="molecule type" value="Genomic_DNA"/>
</dbReference>
<dbReference type="Pfam" id="PF09187">
    <property type="entry name" value="RdDM_RDM1"/>
    <property type="match status" value="1"/>
</dbReference>
<dbReference type="GO" id="GO:0000419">
    <property type="term" value="C:RNA polymerase V complex"/>
    <property type="evidence" value="ECO:0000318"/>
    <property type="project" value="GO_Central"/>
</dbReference>
<dbReference type="STRING" id="4155.A0A022RLV7"/>
<dbReference type="GO" id="GO:0080188">
    <property type="term" value="P:gene silencing by siRNA-directed DNA methylation"/>
    <property type="evidence" value="ECO:0007669"/>
    <property type="project" value="InterPro"/>
</dbReference>
<organism evidence="2 3">
    <name type="scientific">Erythranthe guttata</name>
    <name type="common">Yellow monkey flower</name>
    <name type="synonym">Mimulus guttatus</name>
    <dbReference type="NCBI Taxonomy" id="4155"/>
    <lineage>
        <taxon>Eukaryota</taxon>
        <taxon>Viridiplantae</taxon>
        <taxon>Streptophyta</taxon>
        <taxon>Embryophyta</taxon>
        <taxon>Tracheophyta</taxon>
        <taxon>Spermatophyta</taxon>
        <taxon>Magnoliopsida</taxon>
        <taxon>eudicotyledons</taxon>
        <taxon>Gunneridae</taxon>
        <taxon>Pentapetalae</taxon>
        <taxon>asterids</taxon>
        <taxon>lamiids</taxon>
        <taxon>Lamiales</taxon>
        <taxon>Phrymaceae</taxon>
        <taxon>Erythranthe</taxon>
    </lineage>
</organism>
<dbReference type="PANTHER" id="PTHR36366:SF1">
    <property type="entry name" value="PROTEIN RDM1"/>
    <property type="match status" value="1"/>
</dbReference>
<dbReference type="PANTHER" id="PTHR36366">
    <property type="entry name" value="PROTEIN RDM1"/>
    <property type="match status" value="1"/>
</dbReference>
<keyword evidence="3" id="KW-1185">Reference proteome</keyword>
<gene>
    <name evidence="2" type="ORF">MIMGU_mgv1a015042mg</name>
</gene>
<dbReference type="PhylomeDB" id="A0A022RLV7"/>
<dbReference type="Proteomes" id="UP000030748">
    <property type="component" value="Unassembled WGS sequence"/>
</dbReference>
<evidence type="ECO:0000313" key="2">
    <source>
        <dbReference type="EMBL" id="EYU41457.1"/>
    </source>
</evidence>
<dbReference type="KEGG" id="egt:105953304"/>
<dbReference type="InterPro" id="IPR015270">
    <property type="entry name" value="RDM1_plant"/>
</dbReference>
<name>A0A022RLV7_ERYGU</name>
<sequence length="169" mass="19344">MKSSMPSNDQVEISSDESSSSSDADDDVVMSHHLNDEHDVELSDKAWLFRRAKSYQEYMKLIPIPAKRGTIIPYTSWTGLGSSIKQIYEQPLHYLTNLHLRNLDQERFGAENENIPLDTIVHPSKAEASIWLVEEINRKTSSPHHLAKMWNDCSMYHAFIDPVFPKLGC</sequence>
<reference evidence="2 3" key="1">
    <citation type="journal article" date="2013" name="Proc. Natl. Acad. Sci. U.S.A.">
        <title>Fine-scale variation in meiotic recombination in Mimulus inferred from population shotgun sequencing.</title>
        <authorList>
            <person name="Hellsten U."/>
            <person name="Wright K.M."/>
            <person name="Jenkins J."/>
            <person name="Shu S."/>
            <person name="Yuan Y."/>
            <person name="Wessler S.R."/>
            <person name="Schmutz J."/>
            <person name="Willis J.H."/>
            <person name="Rokhsar D.S."/>
        </authorList>
    </citation>
    <scope>NUCLEOTIDE SEQUENCE [LARGE SCALE GENOMIC DNA]</scope>
    <source>
        <strain evidence="3">cv. DUN x IM62</strain>
    </source>
</reference>
<feature type="compositionally biased region" description="Polar residues" evidence="1">
    <location>
        <begin position="1"/>
        <end position="13"/>
    </location>
</feature>
<dbReference type="OMA" id="RHTSSHY"/>
<evidence type="ECO:0000256" key="1">
    <source>
        <dbReference type="SAM" id="MobiDB-lite"/>
    </source>
</evidence>
<dbReference type="Gene3D" id="1.20.120.690">
    <property type="entry name" value="RDM1 protein domain"/>
    <property type="match status" value="1"/>
</dbReference>
<dbReference type="InterPro" id="IPR036319">
    <property type="entry name" value="RDM1_sf"/>
</dbReference>
<dbReference type="OrthoDB" id="1906229at2759"/>
<protein>
    <recommendedName>
        <fullName evidence="4">Protein RDM1</fullName>
    </recommendedName>
</protein>